<protein>
    <recommendedName>
        <fullName evidence="7">Amino acid transporter transmembrane domain-containing protein</fullName>
    </recommendedName>
</protein>
<comment type="caution">
    <text evidence="8">The sequence shown here is derived from an EMBL/GenBank/DDBJ whole genome shotgun (WGS) entry which is preliminary data.</text>
</comment>
<feature type="transmembrane region" description="Helical" evidence="6">
    <location>
        <begin position="427"/>
        <end position="448"/>
    </location>
</feature>
<feature type="transmembrane region" description="Helical" evidence="6">
    <location>
        <begin position="237"/>
        <end position="260"/>
    </location>
</feature>
<feature type="transmembrane region" description="Helical" evidence="6">
    <location>
        <begin position="490"/>
        <end position="513"/>
    </location>
</feature>
<feature type="transmembrane region" description="Helical" evidence="6">
    <location>
        <begin position="307"/>
        <end position="328"/>
    </location>
</feature>
<dbReference type="AlphaFoldDB" id="A0A7J6M862"/>
<proteinExistence type="predicted"/>
<accession>A0A7J6M862</accession>
<organism evidence="8 11">
    <name type="scientific">Perkinsus olseni</name>
    <name type="common">Perkinsus atlanticus</name>
    <dbReference type="NCBI Taxonomy" id="32597"/>
    <lineage>
        <taxon>Eukaryota</taxon>
        <taxon>Sar</taxon>
        <taxon>Alveolata</taxon>
        <taxon>Perkinsozoa</taxon>
        <taxon>Perkinsea</taxon>
        <taxon>Perkinsida</taxon>
        <taxon>Perkinsidae</taxon>
        <taxon>Perkinsus</taxon>
    </lineage>
</organism>
<keyword evidence="2 6" id="KW-0812">Transmembrane</keyword>
<evidence type="ECO:0000256" key="5">
    <source>
        <dbReference type="SAM" id="MobiDB-lite"/>
    </source>
</evidence>
<evidence type="ECO:0000259" key="7">
    <source>
        <dbReference type="Pfam" id="PF01490"/>
    </source>
</evidence>
<dbReference type="EMBL" id="JABAHT010000049">
    <property type="protein sequence ID" value="KAF4667758.1"/>
    <property type="molecule type" value="Genomic_DNA"/>
</dbReference>
<evidence type="ECO:0000256" key="6">
    <source>
        <dbReference type="SAM" id="Phobius"/>
    </source>
</evidence>
<dbReference type="GO" id="GO:0016020">
    <property type="term" value="C:membrane"/>
    <property type="evidence" value="ECO:0007669"/>
    <property type="project" value="UniProtKB-SubCell"/>
</dbReference>
<dbReference type="GO" id="GO:0015179">
    <property type="term" value="F:L-amino acid transmembrane transporter activity"/>
    <property type="evidence" value="ECO:0007669"/>
    <property type="project" value="TreeGrafter"/>
</dbReference>
<sequence>MNGATHETAPRHPSVGSAMFGAVTAADSVMDFPTAASSTTSATSGSPASSRHSSAAASLATSGGLTRRSSRVATIGGIKHPTLSTEDVTAATISDGKSKILDSSEDRTGAEGSVLEPSGTILSLWTVLSKTMIGVGMLGLAYSVSRCGWVIGLLAILISGLASLFTLHLLNRCALKLEVRPMSFFVISQACSPRSRWIVDTILVITSIGVCIVYLQVVGNMLEPLIARWIPIIPDTIGSFATRAILILICVAIVSPVCFWRSAGNTAIVNMVGLLSLVYVVILGIVYSDCSRAEENTRVWPPANFWTVMGVLPIIIMSFGCHMNAFLVTDDLKNRTQLRVDIVSTAAIATAIVIFIPAMVFPYITFGYNVEALSLQNLSVNYIPVQIGYLALAVSEVCSFPLQVFPCRRSLTVLLTRGKELKPAAELKLRIILTVCIVLISLVVAIFVKSLGVTFSLLGLIGGDCTSFIMPCYLYCMLTRKNIEEEGRVTWYLSAVIFVIGLALVPICLYGIIYTDILHPGS</sequence>
<name>A0A7J6M862_PEROL</name>
<evidence type="ECO:0000313" key="10">
    <source>
        <dbReference type="Proteomes" id="UP000541610"/>
    </source>
</evidence>
<evidence type="ECO:0000256" key="2">
    <source>
        <dbReference type="ARBA" id="ARBA00022692"/>
    </source>
</evidence>
<feature type="transmembrane region" description="Helical" evidence="6">
    <location>
        <begin position="267"/>
        <end position="287"/>
    </location>
</feature>
<dbReference type="Proteomes" id="UP000570595">
    <property type="component" value="Unassembled WGS sequence"/>
</dbReference>
<dbReference type="OrthoDB" id="438545at2759"/>
<evidence type="ECO:0000256" key="4">
    <source>
        <dbReference type="ARBA" id="ARBA00023136"/>
    </source>
</evidence>
<feature type="transmembrane region" description="Helical" evidence="6">
    <location>
        <begin position="122"/>
        <end position="142"/>
    </location>
</feature>
<dbReference type="PANTHER" id="PTHR22950">
    <property type="entry name" value="AMINO ACID TRANSPORTER"/>
    <property type="match status" value="1"/>
</dbReference>
<keyword evidence="3 6" id="KW-1133">Transmembrane helix</keyword>
<dbReference type="EMBL" id="JABANP010000050">
    <property type="protein sequence ID" value="KAF4693098.1"/>
    <property type="molecule type" value="Genomic_DNA"/>
</dbReference>
<feature type="transmembrane region" description="Helical" evidence="6">
    <location>
        <begin position="386"/>
        <end position="406"/>
    </location>
</feature>
<feature type="transmembrane region" description="Helical" evidence="6">
    <location>
        <begin position="197"/>
        <end position="217"/>
    </location>
</feature>
<evidence type="ECO:0000256" key="3">
    <source>
        <dbReference type="ARBA" id="ARBA00022989"/>
    </source>
</evidence>
<dbReference type="Pfam" id="PF01490">
    <property type="entry name" value="Aa_trans"/>
    <property type="match status" value="1"/>
</dbReference>
<evidence type="ECO:0000313" key="8">
    <source>
        <dbReference type="EMBL" id="KAF4667758.1"/>
    </source>
</evidence>
<gene>
    <name evidence="9" type="ORF">FOZ60_011882</name>
    <name evidence="8" type="ORF">FOZ61_007811</name>
</gene>
<comment type="subcellular location">
    <subcellularLocation>
        <location evidence="1">Membrane</location>
        <topology evidence="1">Multi-pass membrane protein</topology>
    </subcellularLocation>
</comment>
<feature type="transmembrane region" description="Helical" evidence="6">
    <location>
        <begin position="340"/>
        <end position="366"/>
    </location>
</feature>
<keyword evidence="4 6" id="KW-0472">Membrane</keyword>
<reference evidence="10 11" key="1">
    <citation type="submission" date="2020-04" db="EMBL/GenBank/DDBJ databases">
        <title>Perkinsus olseni comparative genomics.</title>
        <authorList>
            <person name="Bogema D.R."/>
        </authorList>
    </citation>
    <scope>NUCLEOTIDE SEQUENCE [LARGE SCALE GENOMIC DNA]</scope>
    <source>
        <strain evidence="9">00978-12</strain>
        <strain evidence="8">ATCC PRA-179</strain>
    </source>
</reference>
<dbReference type="Proteomes" id="UP000541610">
    <property type="component" value="Unassembled WGS sequence"/>
</dbReference>
<evidence type="ECO:0000313" key="9">
    <source>
        <dbReference type="EMBL" id="KAF4693098.1"/>
    </source>
</evidence>
<dbReference type="Gene3D" id="1.20.1740.10">
    <property type="entry name" value="Amino acid/polyamine transporter I"/>
    <property type="match status" value="1"/>
</dbReference>
<feature type="transmembrane region" description="Helical" evidence="6">
    <location>
        <begin position="148"/>
        <end position="170"/>
    </location>
</feature>
<feature type="region of interest" description="Disordered" evidence="5">
    <location>
        <begin position="35"/>
        <end position="62"/>
    </location>
</feature>
<feature type="transmembrane region" description="Helical" evidence="6">
    <location>
        <begin position="454"/>
        <end position="478"/>
    </location>
</feature>
<evidence type="ECO:0000313" key="11">
    <source>
        <dbReference type="Proteomes" id="UP000570595"/>
    </source>
</evidence>
<feature type="domain" description="Amino acid transporter transmembrane" evidence="7">
    <location>
        <begin position="119"/>
        <end position="513"/>
    </location>
</feature>
<dbReference type="InterPro" id="IPR013057">
    <property type="entry name" value="AA_transpt_TM"/>
</dbReference>
<evidence type="ECO:0000256" key="1">
    <source>
        <dbReference type="ARBA" id="ARBA00004141"/>
    </source>
</evidence>